<dbReference type="OrthoDB" id="676979at2759"/>
<dbReference type="Pfam" id="PF13855">
    <property type="entry name" value="LRR_8"/>
    <property type="match status" value="1"/>
</dbReference>
<dbReference type="GO" id="GO:0005737">
    <property type="term" value="C:cytoplasm"/>
    <property type="evidence" value="ECO:0007669"/>
    <property type="project" value="UniProtKB-SubCell"/>
</dbReference>
<protein>
    <recommendedName>
        <fullName evidence="8">Leucine-rich repeat, typical subtype</fullName>
    </recommendedName>
</protein>
<comment type="caution">
    <text evidence="6">The sequence shown here is derived from an EMBL/GenBank/DDBJ whole genome shotgun (WGS) entry which is preliminary data.</text>
</comment>
<sequence>MALSCPAIDRTSIVCAPAIGPTYDSTVHASWLMMDSEDGQVFIKNLAQFVRTHEKALANALQLRKQGPKHGPSSLASGEASPTHLSNYQSSAPTSSTSSILASAFSLGSLNFASQNIKPAKLTLTPHHLFYLLSRVEELGIAIGPMNVRLENIHADNSPANYVSFLSQSQRSKGRSDRDSIHSVSSVRSVMSGMSTLWSNLGMGSSGNAARAEKAKAQMVADIKYLYSAFTKVPCLRLSPDRRARLIRGYEEFPFDTAVPLLAFKNLSALEICDVDFRQFFGWDRLAEQLRSLTVKRANLEDPTDLLVGIVLDDMDKRRRRSTKAQYSPGLAWPGSPTMRHGDLARPNSNPNSPVVDDDFGQSLSPRNSLLLRGDPEGPKISQRTRTESTSPKRPTSSRQGSSNRRGGAKMKRSGSASSNSSTHSSGPYKSGSSSNLLSMGILPASRWRFLRHLSLADNSLTSMTATSLAPLSNTLHSLDLSSNLFSEVPDCLAALTCLRALNLSNCMIESLHSLARNPLPAITALNLRANRLGSIAGVERLLSLERLDLRDNKLADPTEMARLTGIPDIHEIWVVSNPFVKTHSNYRVTIFNLFRSTPGYVEDIVIDGSGPGYSERRQLMDRVPEPEGVPIVRPLPMESHLRSSSDIRESVVPLVAGENEFQRHETHESAYRVAQGEVTVGSGRRRKGPRRRIVDLSGTESSPAVRGDVPIDIPPTPPQRKVTDSNIESGPDQGSPPAKTALHSTLMDQSASPVKPPRLETSISSPDVHTASRPTDKPTAVANDLQNLNLSGEAYRKKIEALKSEVGNGWLSVLSEDGWDGQRMPHAAVPGGNFNHISAIRPNISNLRATSQGIVSGSRTLG</sequence>
<dbReference type="PANTHER" id="PTHR15454:SF69">
    <property type="entry name" value="SERINE_THREONINE-PROTEIN KINASE 11-INTERACTING PROTEIN"/>
    <property type="match status" value="1"/>
</dbReference>
<evidence type="ECO:0000256" key="2">
    <source>
        <dbReference type="ARBA" id="ARBA00022490"/>
    </source>
</evidence>
<dbReference type="PROSITE" id="PS51450">
    <property type="entry name" value="LRR"/>
    <property type="match status" value="2"/>
</dbReference>
<feature type="region of interest" description="Disordered" evidence="5">
    <location>
        <begin position="319"/>
        <end position="435"/>
    </location>
</feature>
<dbReference type="InterPro" id="IPR032675">
    <property type="entry name" value="LRR_dom_sf"/>
</dbReference>
<dbReference type="Proteomes" id="UP000324767">
    <property type="component" value="Unassembled WGS sequence"/>
</dbReference>
<evidence type="ECO:0008006" key="8">
    <source>
        <dbReference type="Google" id="ProtNLM"/>
    </source>
</evidence>
<evidence type="ECO:0000313" key="7">
    <source>
        <dbReference type="Proteomes" id="UP000324767"/>
    </source>
</evidence>
<organism evidence="6 7">
    <name type="scientific">Lasallia pustulata</name>
    <dbReference type="NCBI Taxonomy" id="136370"/>
    <lineage>
        <taxon>Eukaryota</taxon>
        <taxon>Fungi</taxon>
        <taxon>Dikarya</taxon>
        <taxon>Ascomycota</taxon>
        <taxon>Pezizomycotina</taxon>
        <taxon>Lecanoromycetes</taxon>
        <taxon>OSLEUM clade</taxon>
        <taxon>Umbilicariomycetidae</taxon>
        <taxon>Umbilicariales</taxon>
        <taxon>Umbilicariaceae</taxon>
        <taxon>Lasallia</taxon>
    </lineage>
</organism>
<keyword evidence="2" id="KW-0963">Cytoplasm</keyword>
<evidence type="ECO:0000313" key="6">
    <source>
        <dbReference type="EMBL" id="KAA6415782.1"/>
    </source>
</evidence>
<feature type="region of interest" description="Disordered" evidence="5">
    <location>
        <begin position="676"/>
        <end position="780"/>
    </location>
</feature>
<feature type="compositionally biased region" description="Polar residues" evidence="5">
    <location>
        <begin position="743"/>
        <end position="753"/>
    </location>
</feature>
<feature type="compositionally biased region" description="Low complexity" evidence="5">
    <location>
        <begin position="414"/>
        <end position="435"/>
    </location>
</feature>
<comment type="subcellular location">
    <subcellularLocation>
        <location evidence="1">Cytoplasm</location>
    </subcellularLocation>
</comment>
<dbReference type="AlphaFoldDB" id="A0A5M8Q209"/>
<keyword evidence="3" id="KW-0433">Leucine-rich repeat</keyword>
<dbReference type="PANTHER" id="PTHR15454">
    <property type="entry name" value="NISCHARIN RELATED"/>
    <property type="match status" value="1"/>
</dbReference>
<dbReference type="Gene3D" id="3.80.10.10">
    <property type="entry name" value="Ribonuclease Inhibitor"/>
    <property type="match status" value="2"/>
</dbReference>
<feature type="region of interest" description="Disordered" evidence="5">
    <location>
        <begin position="64"/>
        <end position="91"/>
    </location>
</feature>
<reference evidence="6 7" key="1">
    <citation type="submission" date="2019-09" db="EMBL/GenBank/DDBJ databases">
        <title>The hologenome of the rock-dwelling lichen Lasallia pustulata.</title>
        <authorList>
            <person name="Greshake Tzovaras B."/>
            <person name="Segers F."/>
            <person name="Bicker A."/>
            <person name="Dal Grande F."/>
            <person name="Otte J."/>
            <person name="Hankeln T."/>
            <person name="Schmitt I."/>
            <person name="Ebersberger I."/>
        </authorList>
    </citation>
    <scope>NUCLEOTIDE SEQUENCE [LARGE SCALE GENOMIC DNA]</scope>
    <source>
        <strain evidence="6">A1-1</strain>
    </source>
</reference>
<proteinExistence type="predicted"/>
<dbReference type="EMBL" id="VXIT01000001">
    <property type="protein sequence ID" value="KAA6415782.1"/>
    <property type="molecule type" value="Genomic_DNA"/>
</dbReference>
<evidence type="ECO:0000256" key="4">
    <source>
        <dbReference type="ARBA" id="ARBA00022737"/>
    </source>
</evidence>
<feature type="compositionally biased region" description="Polar residues" evidence="5">
    <location>
        <begin position="382"/>
        <end position="395"/>
    </location>
</feature>
<accession>A0A5M8Q209</accession>
<name>A0A5M8Q209_9LECA</name>
<gene>
    <name evidence="6" type="ORF">FRX48_00500</name>
</gene>
<feature type="compositionally biased region" description="Low complexity" evidence="5">
    <location>
        <begin position="397"/>
        <end position="406"/>
    </location>
</feature>
<dbReference type="InterPro" id="IPR001611">
    <property type="entry name" value="Leu-rich_rpt"/>
</dbReference>
<dbReference type="FunFam" id="3.80.10.10:FF:000273">
    <property type="entry name" value="Leucine Rich Repeat domain protein"/>
    <property type="match status" value="1"/>
</dbReference>
<evidence type="ECO:0000256" key="1">
    <source>
        <dbReference type="ARBA" id="ARBA00004496"/>
    </source>
</evidence>
<dbReference type="SUPFAM" id="SSF52058">
    <property type="entry name" value="L domain-like"/>
    <property type="match status" value="1"/>
</dbReference>
<evidence type="ECO:0000256" key="5">
    <source>
        <dbReference type="SAM" id="MobiDB-lite"/>
    </source>
</evidence>
<evidence type="ECO:0000256" key="3">
    <source>
        <dbReference type="ARBA" id="ARBA00022614"/>
    </source>
</evidence>
<keyword evidence="4" id="KW-0677">Repeat</keyword>